<proteinExistence type="predicted"/>
<accession>A0A9X2F0M1</accession>
<dbReference type="EMBL" id="JAMWYS010000024">
    <property type="protein sequence ID" value="MCO4292502.1"/>
    <property type="molecule type" value="Genomic_DNA"/>
</dbReference>
<reference evidence="1" key="1">
    <citation type="submission" date="2022-06" db="EMBL/GenBank/DDBJ databases">
        <title>Solitalea sp. MAHUQ-68 isolated from rhizospheric soil.</title>
        <authorList>
            <person name="Huq M.A."/>
        </authorList>
    </citation>
    <scope>NUCLEOTIDE SEQUENCE</scope>
    <source>
        <strain evidence="1">MAHUQ-68</strain>
    </source>
</reference>
<dbReference type="Pfam" id="PF11185">
    <property type="entry name" value="DUF2971"/>
    <property type="match status" value="1"/>
</dbReference>
<dbReference type="Proteomes" id="UP001155182">
    <property type="component" value="Unassembled WGS sequence"/>
</dbReference>
<comment type="caution">
    <text evidence="1">The sequence shown here is derived from an EMBL/GenBank/DDBJ whole genome shotgun (WGS) entry which is preliminary data.</text>
</comment>
<evidence type="ECO:0000313" key="1">
    <source>
        <dbReference type="EMBL" id="MCO4292502.1"/>
    </source>
</evidence>
<dbReference type="InterPro" id="IPR021352">
    <property type="entry name" value="DUF2971"/>
</dbReference>
<organism evidence="1 2">
    <name type="scientific">Solitalea agri</name>
    <dbReference type="NCBI Taxonomy" id="2953739"/>
    <lineage>
        <taxon>Bacteria</taxon>
        <taxon>Pseudomonadati</taxon>
        <taxon>Bacteroidota</taxon>
        <taxon>Sphingobacteriia</taxon>
        <taxon>Sphingobacteriales</taxon>
        <taxon>Sphingobacteriaceae</taxon>
        <taxon>Solitalea</taxon>
    </lineage>
</organism>
<dbReference type="RefSeq" id="WP_252586964.1">
    <property type="nucleotide sequence ID" value="NZ_JAMWYS010000024.1"/>
</dbReference>
<sequence>MGYNKIKISTEPYGYGSSSLIISKRLHKYFCLNEKFYNSLIYNSLWFADPHTYNDPFDCSLNYDFENTQEEIVEFAKSILKRERRDMDSKEFEEKINQIHTDHEYCREMIDFAQSELIKGVGCCCLSEIDDSLLMWAHYANSHQGACLTFDIEKDMECFNRPFAIEYYKKYPKVNFIKDRYFNGVRYSLATKSSEWEYEKEVRIIKDISTHRPPLRERIAFNKEALVEIKFGLRASHKEIEKTKKVLKDIGGYEHVKLFKAEKKIDEFGVYFVALNL</sequence>
<protein>
    <submittedName>
        <fullName evidence="1">DUF2971 domain-containing protein</fullName>
    </submittedName>
</protein>
<keyword evidence="2" id="KW-1185">Reference proteome</keyword>
<name>A0A9X2F0M1_9SPHI</name>
<gene>
    <name evidence="1" type="ORF">NF867_06490</name>
</gene>
<evidence type="ECO:0000313" key="2">
    <source>
        <dbReference type="Proteomes" id="UP001155182"/>
    </source>
</evidence>
<dbReference type="AlphaFoldDB" id="A0A9X2F0M1"/>